<keyword evidence="4" id="KW-1185">Reference proteome</keyword>
<dbReference type="RefSeq" id="WP_019964534.1">
    <property type="nucleotide sequence ID" value="NZ_CYHE01000001.1"/>
</dbReference>
<sequence length="143" mass="15384">MFDTILVPVDPAEPKFSAPALEAAARFANDYGSKVRLVAVLAQTQGFIASYLPEDFESKAMGETRAMLEDLAKGMGLADGRVSGVVRSGSVYHEIIEEARFIKAGLIVMESHRPGLATYLIGSNAAHVVRHAPCSVLVLRPEK</sequence>
<dbReference type="InterPro" id="IPR006015">
    <property type="entry name" value="Universal_stress_UspA"/>
</dbReference>
<dbReference type="Gene3D" id="3.40.50.620">
    <property type="entry name" value="HUPs"/>
    <property type="match status" value="1"/>
</dbReference>
<protein>
    <submittedName>
        <fullName evidence="3">Nucleotide-binding universal stress protein, UspA family</fullName>
    </submittedName>
</protein>
<dbReference type="Pfam" id="PF00582">
    <property type="entry name" value="Usp"/>
    <property type="match status" value="1"/>
</dbReference>
<reference evidence="4" key="1">
    <citation type="submission" date="2015-08" db="EMBL/GenBank/DDBJ databases">
        <authorList>
            <person name="Varghese N."/>
        </authorList>
    </citation>
    <scope>NUCLEOTIDE SEQUENCE [LARGE SCALE GENOMIC DNA]</scope>
    <source>
        <strain evidence="4">DSM 23407</strain>
    </source>
</reference>
<dbReference type="CDD" id="cd00293">
    <property type="entry name" value="USP-like"/>
    <property type="match status" value="1"/>
</dbReference>
<comment type="similarity">
    <text evidence="1">Belongs to the universal stress protein A family.</text>
</comment>
<evidence type="ECO:0000313" key="3">
    <source>
        <dbReference type="EMBL" id="CUA91798.1"/>
    </source>
</evidence>
<dbReference type="InterPro" id="IPR006016">
    <property type="entry name" value="UspA"/>
</dbReference>
<dbReference type="PANTHER" id="PTHR46268">
    <property type="entry name" value="STRESS RESPONSE PROTEIN NHAX"/>
    <property type="match status" value="1"/>
</dbReference>
<name>A0A0K6HLX8_9HYPH</name>
<dbReference type="InterPro" id="IPR014729">
    <property type="entry name" value="Rossmann-like_a/b/a_fold"/>
</dbReference>
<feature type="domain" description="UspA" evidence="2">
    <location>
        <begin position="1"/>
        <end position="140"/>
    </location>
</feature>
<dbReference type="AlphaFoldDB" id="A0A0K6HLX8"/>
<organism evidence="3 4">
    <name type="scientific">Pannonibacter indicus</name>
    <dbReference type="NCBI Taxonomy" id="466044"/>
    <lineage>
        <taxon>Bacteria</taxon>
        <taxon>Pseudomonadati</taxon>
        <taxon>Pseudomonadota</taxon>
        <taxon>Alphaproteobacteria</taxon>
        <taxon>Hyphomicrobiales</taxon>
        <taxon>Stappiaceae</taxon>
        <taxon>Pannonibacter</taxon>
    </lineage>
</organism>
<evidence type="ECO:0000259" key="2">
    <source>
        <dbReference type="Pfam" id="PF00582"/>
    </source>
</evidence>
<evidence type="ECO:0000313" key="4">
    <source>
        <dbReference type="Proteomes" id="UP000183900"/>
    </source>
</evidence>
<evidence type="ECO:0000256" key="1">
    <source>
        <dbReference type="ARBA" id="ARBA00008791"/>
    </source>
</evidence>
<dbReference type="PRINTS" id="PR01438">
    <property type="entry name" value="UNVRSLSTRESS"/>
</dbReference>
<dbReference type="EMBL" id="CYHE01000001">
    <property type="protein sequence ID" value="CUA91798.1"/>
    <property type="molecule type" value="Genomic_DNA"/>
</dbReference>
<accession>A0A0K6HLX8</accession>
<dbReference type="SUPFAM" id="SSF52402">
    <property type="entry name" value="Adenine nucleotide alpha hydrolases-like"/>
    <property type="match status" value="1"/>
</dbReference>
<proteinExistence type="inferred from homology"/>
<dbReference type="Proteomes" id="UP000183900">
    <property type="component" value="Unassembled WGS sequence"/>
</dbReference>
<dbReference type="OrthoDB" id="9792500at2"/>
<gene>
    <name evidence="3" type="ORF">Ga0061067_10197</name>
</gene>
<dbReference type="PANTHER" id="PTHR46268:SF6">
    <property type="entry name" value="UNIVERSAL STRESS PROTEIN UP12"/>
    <property type="match status" value="1"/>
</dbReference>